<gene>
    <name evidence="2" type="ORF">GCM10011594_37710</name>
</gene>
<keyword evidence="3" id="KW-1185">Reference proteome</keyword>
<protein>
    <submittedName>
        <fullName evidence="2">Uncharacterized protein</fullName>
    </submittedName>
</protein>
<proteinExistence type="predicted"/>
<name>A0A917WM09_9ACTN</name>
<accession>A0A917WM09</accession>
<dbReference type="AlphaFoldDB" id="A0A917WM09"/>
<dbReference type="EMBL" id="BMNA01000012">
    <property type="protein sequence ID" value="GGM14149.1"/>
    <property type="molecule type" value="Genomic_DNA"/>
</dbReference>
<sequence length="78" mass="8184">MSTGTIELIGGSWDGRLVPVPESHLAEEPPYLVELPAGDGDTGHTASYLVTRRSDGRLQGRPTEIPLDPSGESTPADG</sequence>
<dbReference type="RefSeq" id="WP_188944262.1">
    <property type="nucleotide sequence ID" value="NZ_BMNA01000012.1"/>
</dbReference>
<reference evidence="2" key="1">
    <citation type="journal article" date="2014" name="Int. J. Syst. Evol. Microbiol.">
        <title>Complete genome sequence of Corynebacterium casei LMG S-19264T (=DSM 44701T), isolated from a smear-ripened cheese.</title>
        <authorList>
            <consortium name="US DOE Joint Genome Institute (JGI-PGF)"/>
            <person name="Walter F."/>
            <person name="Albersmeier A."/>
            <person name="Kalinowski J."/>
            <person name="Ruckert C."/>
        </authorList>
    </citation>
    <scope>NUCLEOTIDE SEQUENCE</scope>
    <source>
        <strain evidence="2">CGMCC 4.7308</strain>
    </source>
</reference>
<evidence type="ECO:0000256" key="1">
    <source>
        <dbReference type="SAM" id="MobiDB-lite"/>
    </source>
</evidence>
<reference evidence="2" key="2">
    <citation type="submission" date="2020-09" db="EMBL/GenBank/DDBJ databases">
        <authorList>
            <person name="Sun Q."/>
            <person name="Zhou Y."/>
        </authorList>
    </citation>
    <scope>NUCLEOTIDE SEQUENCE</scope>
    <source>
        <strain evidence="2">CGMCC 4.7308</strain>
    </source>
</reference>
<feature type="region of interest" description="Disordered" evidence="1">
    <location>
        <begin position="35"/>
        <end position="78"/>
    </location>
</feature>
<dbReference type="Proteomes" id="UP000655208">
    <property type="component" value="Unassembled WGS sequence"/>
</dbReference>
<evidence type="ECO:0000313" key="3">
    <source>
        <dbReference type="Proteomes" id="UP000655208"/>
    </source>
</evidence>
<evidence type="ECO:0000313" key="2">
    <source>
        <dbReference type="EMBL" id="GGM14149.1"/>
    </source>
</evidence>
<organism evidence="2 3">
    <name type="scientific">Nakamurella endophytica</name>
    <dbReference type="NCBI Taxonomy" id="1748367"/>
    <lineage>
        <taxon>Bacteria</taxon>
        <taxon>Bacillati</taxon>
        <taxon>Actinomycetota</taxon>
        <taxon>Actinomycetes</taxon>
        <taxon>Nakamurellales</taxon>
        <taxon>Nakamurellaceae</taxon>
        <taxon>Nakamurella</taxon>
    </lineage>
</organism>
<comment type="caution">
    <text evidence="2">The sequence shown here is derived from an EMBL/GenBank/DDBJ whole genome shotgun (WGS) entry which is preliminary data.</text>
</comment>